<organism evidence="2 3">
    <name type="scientific">Heracleum sosnowskyi</name>
    <dbReference type="NCBI Taxonomy" id="360622"/>
    <lineage>
        <taxon>Eukaryota</taxon>
        <taxon>Viridiplantae</taxon>
        <taxon>Streptophyta</taxon>
        <taxon>Embryophyta</taxon>
        <taxon>Tracheophyta</taxon>
        <taxon>Spermatophyta</taxon>
        <taxon>Magnoliopsida</taxon>
        <taxon>eudicotyledons</taxon>
        <taxon>Gunneridae</taxon>
        <taxon>Pentapetalae</taxon>
        <taxon>asterids</taxon>
        <taxon>campanulids</taxon>
        <taxon>Apiales</taxon>
        <taxon>Apiaceae</taxon>
        <taxon>Apioideae</taxon>
        <taxon>apioid superclade</taxon>
        <taxon>Tordylieae</taxon>
        <taxon>Tordyliinae</taxon>
        <taxon>Heracleum</taxon>
    </lineage>
</organism>
<sequence length="100" mass="11724">MGIKEAARSTKPQRIDLWSNGRSGQRNIIKMDDLNIRKPRGNPSNKLEDENNTSRLEMKEHICMSMLETQIACRRWWMGQKKEKEAIFCSSWPPQAKCCR</sequence>
<dbReference type="EMBL" id="JAUIZM010000005">
    <property type="protein sequence ID" value="KAK1383035.1"/>
    <property type="molecule type" value="Genomic_DNA"/>
</dbReference>
<feature type="region of interest" description="Disordered" evidence="1">
    <location>
        <begin position="1"/>
        <end position="53"/>
    </location>
</feature>
<protein>
    <submittedName>
        <fullName evidence="2">Uncharacterized protein</fullName>
    </submittedName>
</protein>
<keyword evidence="3" id="KW-1185">Reference proteome</keyword>
<comment type="caution">
    <text evidence="2">The sequence shown here is derived from an EMBL/GenBank/DDBJ whole genome shotgun (WGS) entry which is preliminary data.</text>
</comment>
<evidence type="ECO:0000313" key="2">
    <source>
        <dbReference type="EMBL" id="KAK1383035.1"/>
    </source>
</evidence>
<reference evidence="2" key="1">
    <citation type="submission" date="2023-02" db="EMBL/GenBank/DDBJ databases">
        <title>Genome of toxic invasive species Heracleum sosnowskyi carries increased number of genes despite the absence of recent whole-genome duplications.</title>
        <authorList>
            <person name="Schelkunov M."/>
            <person name="Shtratnikova V."/>
            <person name="Makarenko M."/>
            <person name="Klepikova A."/>
            <person name="Omelchenko D."/>
            <person name="Novikova G."/>
            <person name="Obukhova E."/>
            <person name="Bogdanov V."/>
            <person name="Penin A."/>
            <person name="Logacheva M."/>
        </authorList>
    </citation>
    <scope>NUCLEOTIDE SEQUENCE</scope>
    <source>
        <strain evidence="2">Hsosn_3</strain>
        <tissue evidence="2">Leaf</tissue>
    </source>
</reference>
<proteinExistence type="predicted"/>
<accession>A0AAD8IFP6</accession>
<gene>
    <name evidence="2" type="ORF">POM88_020770</name>
</gene>
<evidence type="ECO:0000256" key="1">
    <source>
        <dbReference type="SAM" id="MobiDB-lite"/>
    </source>
</evidence>
<reference evidence="2" key="2">
    <citation type="submission" date="2023-05" db="EMBL/GenBank/DDBJ databases">
        <authorList>
            <person name="Schelkunov M.I."/>
        </authorList>
    </citation>
    <scope>NUCLEOTIDE SEQUENCE</scope>
    <source>
        <strain evidence="2">Hsosn_3</strain>
        <tissue evidence="2">Leaf</tissue>
    </source>
</reference>
<name>A0AAD8IFP6_9APIA</name>
<dbReference type="Proteomes" id="UP001237642">
    <property type="component" value="Unassembled WGS sequence"/>
</dbReference>
<evidence type="ECO:0000313" key="3">
    <source>
        <dbReference type="Proteomes" id="UP001237642"/>
    </source>
</evidence>
<dbReference type="AlphaFoldDB" id="A0AAD8IFP6"/>